<evidence type="ECO:0000313" key="3">
    <source>
        <dbReference type="Proteomes" id="UP000295509"/>
    </source>
</evidence>
<dbReference type="Proteomes" id="UP000295509">
    <property type="component" value="Unassembled WGS sequence"/>
</dbReference>
<gene>
    <name evidence="2" type="ORF">BX592_106107</name>
</gene>
<reference evidence="2 3" key="1">
    <citation type="submission" date="2019-03" db="EMBL/GenBank/DDBJ databases">
        <title>Genomic Encyclopedia of Type Strains, Phase III (KMG-III): the genomes of soil and plant-associated and newly described type strains.</title>
        <authorList>
            <person name="Whitman W."/>
        </authorList>
    </citation>
    <scope>NUCLEOTIDE SEQUENCE [LARGE SCALE GENOMIC DNA]</scope>
    <source>
        <strain evidence="2 3">LMG 29544</strain>
    </source>
</reference>
<dbReference type="AlphaFoldDB" id="A0A4R8LVG6"/>
<name>A0A4R8LVG6_9BURK</name>
<sequence>MTTITPFNPNALNQLYNASVTKAPSNTNTTSTLAPRPTTSVTLGQPSIDAAVYASPAVRITPPVFENPSNNAVSSRMAADFSLRSGPQQFAGLGAALLSQIGNGNFSQSLVAPGANATPASIAAAQSRVHHSATNQITLDVTTTSGAQVEVTLGSDSNGLAVQVTVTNGTLSASDKSALESLSSAFQSAIDGLTSIQPTLDLSGLMKFDSSAISSIDFHANVQGVTGPQTVDFHADNQIRKLSTSGPDGKLNLSVNMSNPMIIGSAQQQANAISSYLQQFQSEQARGNGNAALMSMFDDAFTEMNSNYNVPPQASGASALLSTISAAGQGMLTGLADFTASVVQTPKSSNPFRPNETDTFSYQVSQSTQVDNANPLNLSITQRQNSHLTASFHKPISGTGDLNLTDSAQSQNYDFVQIDDSASSEAQIAYQKGALIKAVLAHSANQSTRTQEYEQGQLTQDTTTPTSQSFSKDFLPLLNDAHLASRFDMPEAVKNAQSTLQAINRLAVLQSDPANVEFAANQRVS</sequence>
<comment type="caution">
    <text evidence="2">The sequence shown here is derived from an EMBL/GenBank/DDBJ whole genome shotgun (WGS) entry which is preliminary data.</text>
</comment>
<feature type="region of interest" description="Disordered" evidence="1">
    <location>
        <begin position="448"/>
        <end position="468"/>
    </location>
</feature>
<organism evidence="2 3">
    <name type="scientific">Paraburkholderia rhizosphaerae</name>
    <dbReference type="NCBI Taxonomy" id="480658"/>
    <lineage>
        <taxon>Bacteria</taxon>
        <taxon>Pseudomonadati</taxon>
        <taxon>Pseudomonadota</taxon>
        <taxon>Betaproteobacteria</taxon>
        <taxon>Burkholderiales</taxon>
        <taxon>Burkholderiaceae</taxon>
        <taxon>Paraburkholderia</taxon>
    </lineage>
</organism>
<accession>A0A4R8LVG6</accession>
<protein>
    <submittedName>
        <fullName evidence="2">Uncharacterized protein</fullName>
    </submittedName>
</protein>
<proteinExistence type="predicted"/>
<evidence type="ECO:0000313" key="2">
    <source>
        <dbReference type="EMBL" id="TDY51813.1"/>
    </source>
</evidence>
<keyword evidence="3" id="KW-1185">Reference proteome</keyword>
<dbReference type="EMBL" id="SORE01000006">
    <property type="protein sequence ID" value="TDY51813.1"/>
    <property type="molecule type" value="Genomic_DNA"/>
</dbReference>
<evidence type="ECO:0000256" key="1">
    <source>
        <dbReference type="SAM" id="MobiDB-lite"/>
    </source>
</evidence>
<feature type="region of interest" description="Disordered" evidence="1">
    <location>
        <begin position="22"/>
        <end position="41"/>
    </location>
</feature>